<dbReference type="AlphaFoldDB" id="A0A1C0TQR5"/>
<gene>
    <name evidence="5" type="ORF">A7985_11775</name>
</gene>
<dbReference type="SUPFAM" id="SSF111369">
    <property type="entry name" value="HlyD-like secretion proteins"/>
    <property type="match status" value="1"/>
</dbReference>
<dbReference type="Gene3D" id="1.10.287.470">
    <property type="entry name" value="Helix hairpin bin"/>
    <property type="match status" value="1"/>
</dbReference>
<evidence type="ECO:0000256" key="4">
    <source>
        <dbReference type="SAM" id="Phobius"/>
    </source>
</evidence>
<dbReference type="EMBL" id="MAUJ01000003">
    <property type="protein sequence ID" value="OCQ21297.1"/>
    <property type="molecule type" value="Genomic_DNA"/>
</dbReference>
<dbReference type="RefSeq" id="WP_065790665.1">
    <property type="nucleotide sequence ID" value="NZ_MAUJ01000003.1"/>
</dbReference>
<name>A0A1C0TQR5_9GAMM</name>
<dbReference type="Gene3D" id="2.40.30.170">
    <property type="match status" value="1"/>
</dbReference>
<sequence length="417" mass="47210">MDIVRKHKNTKNVKAYIWALLIGGLIAGSIIFYNTNNSDYLVDRKSILIGTVKRGELNIRVRGTGVMVPKDIRWIATNVPGRIERIYQNAGAVVKKGDVLFELSNPHLEQQLAEAKWELQALESETRASRISLESELLDQQIAVMNEKLNFERNALTLNAQKELIDQGFDAISKIDFEEVKMNVRQYEQRWKLEQQRLVKRRENLKAQIEANEARLQMMVRSVAQIEHQVASLTVTATMDSIVQEMPMELGQEVTSGTNLALLARSDLFIAELRIPEKLIKDVVIGQKVLLDTRTSQLQGKVQRIAPTVINSMVQVDVELTDQLPREIRPELTVDGEIEINTIPNTLFVKRPIFANSFSGSDVYLINGEGVQANKHAVQFGHMSTQYIQVEHGLTEGQQIIVSDVSAWAQHNQIRIN</sequence>
<evidence type="ECO:0000256" key="2">
    <source>
        <dbReference type="ARBA" id="ARBA00023054"/>
    </source>
</evidence>
<evidence type="ECO:0000256" key="1">
    <source>
        <dbReference type="ARBA" id="ARBA00004196"/>
    </source>
</evidence>
<organism evidence="5 6">
    <name type="scientific">Pseudoalteromonas luteoviolacea</name>
    <dbReference type="NCBI Taxonomy" id="43657"/>
    <lineage>
        <taxon>Bacteria</taxon>
        <taxon>Pseudomonadati</taxon>
        <taxon>Pseudomonadota</taxon>
        <taxon>Gammaproteobacteria</taxon>
        <taxon>Alteromonadales</taxon>
        <taxon>Pseudoalteromonadaceae</taxon>
        <taxon>Pseudoalteromonas</taxon>
    </lineage>
</organism>
<reference evidence="6" key="1">
    <citation type="submission" date="2016-07" db="EMBL/GenBank/DDBJ databases">
        <authorList>
            <person name="Florea S."/>
            <person name="Webb J.S."/>
            <person name="Jaromczyk J."/>
            <person name="Schardl C.L."/>
        </authorList>
    </citation>
    <scope>NUCLEOTIDE SEQUENCE [LARGE SCALE GENOMIC DNA]</scope>
    <source>
        <strain evidence="6">IPB1</strain>
    </source>
</reference>
<keyword evidence="4" id="KW-1133">Transmembrane helix</keyword>
<dbReference type="InterPro" id="IPR050465">
    <property type="entry name" value="UPF0194_transport"/>
</dbReference>
<keyword evidence="4" id="KW-0472">Membrane</keyword>
<evidence type="ECO:0000313" key="5">
    <source>
        <dbReference type="EMBL" id="OCQ21297.1"/>
    </source>
</evidence>
<evidence type="ECO:0000256" key="3">
    <source>
        <dbReference type="SAM" id="Coils"/>
    </source>
</evidence>
<evidence type="ECO:0000313" key="6">
    <source>
        <dbReference type="Proteomes" id="UP000093366"/>
    </source>
</evidence>
<keyword evidence="2 3" id="KW-0175">Coiled coil</keyword>
<feature type="coiled-coil region" evidence="3">
    <location>
        <begin position="188"/>
        <end position="222"/>
    </location>
</feature>
<feature type="transmembrane region" description="Helical" evidence="4">
    <location>
        <begin position="15"/>
        <end position="33"/>
    </location>
</feature>
<comment type="subcellular location">
    <subcellularLocation>
        <location evidence="1">Cell envelope</location>
    </subcellularLocation>
</comment>
<dbReference type="Gene3D" id="2.40.420.20">
    <property type="match status" value="1"/>
</dbReference>
<dbReference type="OrthoDB" id="9806939at2"/>
<dbReference type="PANTHER" id="PTHR32347">
    <property type="entry name" value="EFFLUX SYSTEM COMPONENT YKNX-RELATED"/>
    <property type="match status" value="1"/>
</dbReference>
<dbReference type="PANTHER" id="PTHR32347:SF23">
    <property type="entry name" value="BLL5650 PROTEIN"/>
    <property type="match status" value="1"/>
</dbReference>
<accession>A0A1C0TQR5</accession>
<proteinExistence type="predicted"/>
<dbReference type="GO" id="GO:0030313">
    <property type="term" value="C:cell envelope"/>
    <property type="evidence" value="ECO:0007669"/>
    <property type="project" value="UniProtKB-SubCell"/>
</dbReference>
<comment type="caution">
    <text evidence="5">The sequence shown here is derived from an EMBL/GenBank/DDBJ whole genome shotgun (WGS) entry which is preliminary data.</text>
</comment>
<protein>
    <submittedName>
        <fullName evidence="5">RND transporter</fullName>
    </submittedName>
</protein>
<dbReference type="Gene3D" id="2.40.50.100">
    <property type="match status" value="1"/>
</dbReference>
<keyword evidence="4" id="KW-0812">Transmembrane</keyword>
<dbReference type="Proteomes" id="UP000093366">
    <property type="component" value="Unassembled WGS sequence"/>
</dbReference>